<keyword evidence="1" id="KW-0472">Membrane</keyword>
<comment type="caution">
    <text evidence="2">The sequence shown here is derived from an EMBL/GenBank/DDBJ whole genome shotgun (WGS) entry which is preliminary data.</text>
</comment>
<keyword evidence="3" id="KW-1185">Reference proteome</keyword>
<feature type="transmembrane region" description="Helical" evidence="1">
    <location>
        <begin position="230"/>
        <end position="250"/>
    </location>
</feature>
<feature type="transmembrane region" description="Helical" evidence="1">
    <location>
        <begin position="171"/>
        <end position="194"/>
    </location>
</feature>
<feature type="transmembrane region" description="Helical" evidence="1">
    <location>
        <begin position="200"/>
        <end position="223"/>
    </location>
</feature>
<reference evidence="2" key="1">
    <citation type="submission" date="2021-01" db="EMBL/GenBank/DDBJ databases">
        <title>Whole genome shotgun sequence of Rhizocola hellebori NBRC 109834.</title>
        <authorList>
            <person name="Komaki H."/>
            <person name="Tamura T."/>
        </authorList>
    </citation>
    <scope>NUCLEOTIDE SEQUENCE</scope>
    <source>
        <strain evidence="2">NBRC 109834</strain>
    </source>
</reference>
<dbReference type="AlphaFoldDB" id="A0A8J3QBF9"/>
<name>A0A8J3QBF9_9ACTN</name>
<sequence length="334" mass="33440">MARKQPPALALAAILATAIVLIQALSVPFFAAPATHLEPRDLPVAVAGPDALVQQLSSAKPGAFEITKVADVSAADEMLRHREAYAAFIAGPDGIALHTASAASPTVAALLSQAAAQLGGGKPVPVTDVVPTDPTDPRGAGFASGFLPLALTSMLAGIALILLVRNRRARLLGLGVYAALTGLVGAAVLQSWLGVLPDNYLANATAIGLFALAAAGLVAGLGAALGRAGIGLGALLVFLIGNPLSGVAAAPELLPQPWGEVGQWLPVGAGSTLLRSAAYFDWAGGTQALWVLTGTALLGLVLVAVGRADLGEQTAEPAGPARDDARKLAETVAV</sequence>
<evidence type="ECO:0000313" key="3">
    <source>
        <dbReference type="Proteomes" id="UP000612899"/>
    </source>
</evidence>
<feature type="transmembrane region" description="Helical" evidence="1">
    <location>
        <begin position="142"/>
        <end position="164"/>
    </location>
</feature>
<evidence type="ECO:0000256" key="1">
    <source>
        <dbReference type="SAM" id="Phobius"/>
    </source>
</evidence>
<dbReference type="EMBL" id="BONY01000028">
    <property type="protein sequence ID" value="GIH06608.1"/>
    <property type="molecule type" value="Genomic_DNA"/>
</dbReference>
<proteinExistence type="predicted"/>
<organism evidence="2 3">
    <name type="scientific">Rhizocola hellebori</name>
    <dbReference type="NCBI Taxonomy" id="1392758"/>
    <lineage>
        <taxon>Bacteria</taxon>
        <taxon>Bacillati</taxon>
        <taxon>Actinomycetota</taxon>
        <taxon>Actinomycetes</taxon>
        <taxon>Micromonosporales</taxon>
        <taxon>Micromonosporaceae</taxon>
        <taxon>Rhizocola</taxon>
    </lineage>
</organism>
<feature type="transmembrane region" description="Helical" evidence="1">
    <location>
        <begin position="288"/>
        <end position="305"/>
    </location>
</feature>
<dbReference type="RefSeq" id="WP_203910419.1">
    <property type="nucleotide sequence ID" value="NZ_BONY01000028.1"/>
</dbReference>
<keyword evidence="1" id="KW-0812">Transmembrane</keyword>
<accession>A0A8J3QBF9</accession>
<gene>
    <name evidence="2" type="ORF">Rhe02_46750</name>
</gene>
<keyword evidence="1" id="KW-1133">Transmembrane helix</keyword>
<dbReference type="Proteomes" id="UP000612899">
    <property type="component" value="Unassembled WGS sequence"/>
</dbReference>
<protein>
    <submittedName>
        <fullName evidence="2">Membrane protein</fullName>
    </submittedName>
</protein>
<evidence type="ECO:0000313" key="2">
    <source>
        <dbReference type="EMBL" id="GIH06608.1"/>
    </source>
</evidence>